<sequence length="85" mass="9273">MGCIGSQRRTIGSTGAAMDSAETVADIVAQRHSGSAKEEKAKFNARAHAKMTLRYNAKLEAAAYLSTTYAPHMKHEFMTLRLSNL</sequence>
<evidence type="ECO:0000313" key="1">
    <source>
        <dbReference type="EMBL" id="KAJ1099667.1"/>
    </source>
</evidence>
<keyword evidence="2" id="KW-1185">Reference proteome</keyword>
<gene>
    <name evidence="1" type="ORF">NDU88_004766</name>
</gene>
<name>A0AAV7M821_PLEWA</name>
<organism evidence="1 2">
    <name type="scientific">Pleurodeles waltl</name>
    <name type="common">Iberian ribbed newt</name>
    <dbReference type="NCBI Taxonomy" id="8319"/>
    <lineage>
        <taxon>Eukaryota</taxon>
        <taxon>Metazoa</taxon>
        <taxon>Chordata</taxon>
        <taxon>Craniata</taxon>
        <taxon>Vertebrata</taxon>
        <taxon>Euteleostomi</taxon>
        <taxon>Amphibia</taxon>
        <taxon>Batrachia</taxon>
        <taxon>Caudata</taxon>
        <taxon>Salamandroidea</taxon>
        <taxon>Salamandridae</taxon>
        <taxon>Pleurodelinae</taxon>
        <taxon>Pleurodeles</taxon>
    </lineage>
</organism>
<reference evidence="1" key="1">
    <citation type="journal article" date="2022" name="bioRxiv">
        <title>Sequencing and chromosome-scale assembly of the giantPleurodeles waltlgenome.</title>
        <authorList>
            <person name="Brown T."/>
            <person name="Elewa A."/>
            <person name="Iarovenko S."/>
            <person name="Subramanian E."/>
            <person name="Araus A.J."/>
            <person name="Petzold A."/>
            <person name="Susuki M."/>
            <person name="Suzuki K.-i.T."/>
            <person name="Hayashi T."/>
            <person name="Toyoda A."/>
            <person name="Oliveira C."/>
            <person name="Osipova E."/>
            <person name="Leigh N.D."/>
            <person name="Simon A."/>
            <person name="Yun M.H."/>
        </authorList>
    </citation>
    <scope>NUCLEOTIDE SEQUENCE</scope>
    <source>
        <strain evidence="1">20211129_DDA</strain>
        <tissue evidence="1">Liver</tissue>
    </source>
</reference>
<accession>A0AAV7M821</accession>
<proteinExistence type="predicted"/>
<dbReference type="EMBL" id="JANPWB010000014">
    <property type="protein sequence ID" value="KAJ1099667.1"/>
    <property type="molecule type" value="Genomic_DNA"/>
</dbReference>
<dbReference type="Proteomes" id="UP001066276">
    <property type="component" value="Chromosome 10"/>
</dbReference>
<evidence type="ECO:0000313" key="2">
    <source>
        <dbReference type="Proteomes" id="UP001066276"/>
    </source>
</evidence>
<comment type="caution">
    <text evidence="1">The sequence shown here is derived from an EMBL/GenBank/DDBJ whole genome shotgun (WGS) entry which is preliminary data.</text>
</comment>
<dbReference type="AlphaFoldDB" id="A0AAV7M821"/>
<protein>
    <submittedName>
        <fullName evidence="1">Uncharacterized protein</fullName>
    </submittedName>
</protein>